<reference evidence="2" key="1">
    <citation type="journal article" date="2014" name="Int. J. Syst. Evol. Microbiol.">
        <title>Complete genome sequence of Corynebacterium casei LMG S-19264T (=DSM 44701T), isolated from a smear-ripened cheese.</title>
        <authorList>
            <consortium name="US DOE Joint Genome Institute (JGI-PGF)"/>
            <person name="Walter F."/>
            <person name="Albersmeier A."/>
            <person name="Kalinowski J."/>
            <person name="Ruckert C."/>
        </authorList>
    </citation>
    <scope>NUCLEOTIDE SEQUENCE</scope>
    <source>
        <strain evidence="2">CGMCC 1.10998</strain>
    </source>
</reference>
<dbReference type="InterPro" id="IPR027383">
    <property type="entry name" value="Znf_put"/>
</dbReference>
<protein>
    <recommendedName>
        <fullName evidence="1">Putative zinc-finger domain-containing protein</fullName>
    </recommendedName>
</protein>
<dbReference type="AlphaFoldDB" id="A0A916XAK6"/>
<dbReference type="Proteomes" id="UP000637423">
    <property type="component" value="Unassembled WGS sequence"/>
</dbReference>
<gene>
    <name evidence="2" type="ORF">GCM10011396_00340</name>
</gene>
<evidence type="ECO:0000313" key="3">
    <source>
        <dbReference type="Proteomes" id="UP000637423"/>
    </source>
</evidence>
<accession>A0A916XAK6</accession>
<dbReference type="EMBL" id="BMED01000001">
    <property type="protein sequence ID" value="GGC57438.1"/>
    <property type="molecule type" value="Genomic_DNA"/>
</dbReference>
<feature type="domain" description="Putative zinc-finger" evidence="1">
    <location>
        <begin position="9"/>
        <end position="43"/>
    </location>
</feature>
<reference evidence="2" key="2">
    <citation type="submission" date="2020-09" db="EMBL/GenBank/DDBJ databases">
        <authorList>
            <person name="Sun Q."/>
            <person name="Zhou Y."/>
        </authorList>
    </citation>
    <scope>NUCLEOTIDE SEQUENCE</scope>
    <source>
        <strain evidence="2">CGMCC 1.10998</strain>
    </source>
</reference>
<dbReference type="Pfam" id="PF13490">
    <property type="entry name" value="zf-HC2"/>
    <property type="match status" value="1"/>
</dbReference>
<sequence length="67" mass="7388">MNENTEISCEDATMLVSEQRDSPITEEAAAQLQQHVAHCPYCAVAYKQFDSLFAQLGEMLGADKPVL</sequence>
<keyword evidence="3" id="KW-1185">Reference proteome</keyword>
<comment type="caution">
    <text evidence="2">The sequence shown here is derived from an EMBL/GenBank/DDBJ whole genome shotgun (WGS) entry which is preliminary data.</text>
</comment>
<evidence type="ECO:0000259" key="1">
    <source>
        <dbReference type="Pfam" id="PF13490"/>
    </source>
</evidence>
<evidence type="ECO:0000313" key="2">
    <source>
        <dbReference type="EMBL" id="GGC57438.1"/>
    </source>
</evidence>
<organism evidence="2 3">
    <name type="scientific">Undibacterium terreum</name>
    <dbReference type="NCBI Taxonomy" id="1224302"/>
    <lineage>
        <taxon>Bacteria</taxon>
        <taxon>Pseudomonadati</taxon>
        <taxon>Pseudomonadota</taxon>
        <taxon>Betaproteobacteria</taxon>
        <taxon>Burkholderiales</taxon>
        <taxon>Oxalobacteraceae</taxon>
        <taxon>Undibacterium</taxon>
    </lineage>
</organism>
<proteinExistence type="predicted"/>
<name>A0A916XAK6_9BURK</name>